<dbReference type="Gene3D" id="3.40.50.10540">
    <property type="entry name" value="Crotonobetainyl-coa:carnitine coa-transferase, domain 1"/>
    <property type="match status" value="1"/>
</dbReference>
<dbReference type="AlphaFoldDB" id="A0A975K6L4"/>
<evidence type="ECO:0000313" key="3">
    <source>
        <dbReference type="Proteomes" id="UP000681425"/>
    </source>
</evidence>
<sequence length="380" mass="40292">MTAALPLRGVRVLELCWVWSGPLLGQLLADLGAEVIKVEWYKRFDVYRTRGVERLAGKMPEEVRREMSQSFHGLNRNKIGVTLDLKDADHREAFLELVAQSDLVLENFTSGTMDRLKVGYDVLAAANPAIVLLSLAGFGSASRLADMRAYGLALSSLSGLETGVVDPRDGSFLGSPTFVSSDPNAASYGLITAIAAVLDARRTGRGGHVEMSQLEAAGHVGADDDAELVKVAQELGLDPALPGASTAIVQTSDGQHLCVNWEGRINVADLEELTEAASILPIAQALHIIEAAGARAVKIIEEAAAFGAGAANEGTLLSTIHPVSGVENIVAAPWWIDGNRAPLRKTAPTLGEGNAYVLGRLLGWSHDRYASLSNPRSDAA</sequence>
<dbReference type="GO" id="GO:0016740">
    <property type="term" value="F:transferase activity"/>
    <property type="evidence" value="ECO:0007669"/>
    <property type="project" value="UniProtKB-KW"/>
</dbReference>
<dbReference type="InterPro" id="IPR003673">
    <property type="entry name" value="CoA-Trfase_fam_III"/>
</dbReference>
<dbReference type="RefSeq" id="WP_212609275.1">
    <property type="nucleotide sequence ID" value="NZ_CP073910.1"/>
</dbReference>
<dbReference type="PANTHER" id="PTHR48228:SF6">
    <property type="entry name" value="L-CARNITINE COA-TRANSFERASE"/>
    <property type="match status" value="1"/>
</dbReference>
<name>A0A975K6L4_9SPHN</name>
<dbReference type="EMBL" id="CP073910">
    <property type="protein sequence ID" value="QUT05761.1"/>
    <property type="molecule type" value="Genomic_DNA"/>
</dbReference>
<dbReference type="KEGG" id="spph:KFK14_22950"/>
<dbReference type="PANTHER" id="PTHR48228">
    <property type="entry name" value="SUCCINYL-COA--D-CITRAMALATE COA-TRANSFERASE"/>
    <property type="match status" value="1"/>
</dbReference>
<evidence type="ECO:0000313" key="2">
    <source>
        <dbReference type="EMBL" id="QUT05761.1"/>
    </source>
</evidence>
<reference evidence="2" key="1">
    <citation type="submission" date="2021-04" db="EMBL/GenBank/DDBJ databases">
        <title>Isolation of p-tert-butylphenol degrading bacteria Sphingobium phenoxybenzoativorans Tas13 from active sludge.</title>
        <authorList>
            <person name="Li Y."/>
        </authorList>
    </citation>
    <scope>NUCLEOTIDE SEQUENCE</scope>
    <source>
        <strain evidence="2">Tas13</strain>
    </source>
</reference>
<dbReference type="SUPFAM" id="SSF89796">
    <property type="entry name" value="CoA-transferase family III (CaiB/BaiF)"/>
    <property type="match status" value="1"/>
</dbReference>
<organism evidence="2 3">
    <name type="scientific">Sphingobium phenoxybenzoativorans</name>
    <dbReference type="NCBI Taxonomy" id="1592790"/>
    <lineage>
        <taxon>Bacteria</taxon>
        <taxon>Pseudomonadati</taxon>
        <taxon>Pseudomonadota</taxon>
        <taxon>Alphaproteobacteria</taxon>
        <taxon>Sphingomonadales</taxon>
        <taxon>Sphingomonadaceae</taxon>
        <taxon>Sphingobium</taxon>
    </lineage>
</organism>
<dbReference type="Proteomes" id="UP000681425">
    <property type="component" value="Chromosome"/>
</dbReference>
<dbReference type="InterPro" id="IPR050509">
    <property type="entry name" value="CoA-transferase_III"/>
</dbReference>
<accession>A0A975K6L4</accession>
<gene>
    <name evidence="2" type="ORF">KFK14_22950</name>
</gene>
<proteinExistence type="predicted"/>
<keyword evidence="1 2" id="KW-0808">Transferase</keyword>
<protein>
    <submittedName>
        <fullName evidence="2">CoA transferase</fullName>
    </submittedName>
</protein>
<keyword evidence="3" id="KW-1185">Reference proteome</keyword>
<evidence type="ECO:0000256" key="1">
    <source>
        <dbReference type="ARBA" id="ARBA00022679"/>
    </source>
</evidence>
<dbReference type="Pfam" id="PF02515">
    <property type="entry name" value="CoA_transf_3"/>
    <property type="match status" value="1"/>
</dbReference>
<dbReference type="InterPro" id="IPR023606">
    <property type="entry name" value="CoA-Trfase_III_dom_1_sf"/>
</dbReference>